<dbReference type="Pfam" id="PF01553">
    <property type="entry name" value="Acyltransferase"/>
    <property type="match status" value="1"/>
</dbReference>
<protein>
    <submittedName>
        <fullName evidence="2">1-acyl-sn-glycerol-3-phosphate acyltransferase</fullName>
    </submittedName>
</protein>
<dbReference type="AlphaFoldDB" id="A0A975EQ76"/>
<name>A0A975EQ76_9RHOB</name>
<dbReference type="InterPro" id="IPR002123">
    <property type="entry name" value="Plipid/glycerol_acylTrfase"/>
</dbReference>
<evidence type="ECO:0000313" key="2">
    <source>
        <dbReference type="EMBL" id="QTN36286.1"/>
    </source>
</evidence>
<feature type="domain" description="Phospholipid/glycerol acyltransferase" evidence="1">
    <location>
        <begin position="85"/>
        <end position="212"/>
    </location>
</feature>
<dbReference type="KEGG" id="cact:HZ995_01825"/>
<proteinExistence type="predicted"/>
<dbReference type="Proteomes" id="UP000665026">
    <property type="component" value="Chromosome"/>
</dbReference>
<reference evidence="2" key="1">
    <citation type="submission" date="2020-07" db="EMBL/GenBank/DDBJ databases">
        <title>Genome sequences of bacteria associated with the marine, planktonic diatom Thalassiosira profunda strain ECT2AJA-044.</title>
        <authorList>
            <person name="Gargas C.B."/>
            <person name="Roberts W.R."/>
            <person name="Alverson A.J."/>
        </authorList>
    </citation>
    <scope>NUCLEOTIDE SEQUENCE</scope>
    <source>
        <strain evidence="2">ECT2AJA-044</strain>
    </source>
</reference>
<gene>
    <name evidence="2" type="ORF">HZ995_01825</name>
</gene>
<keyword evidence="2" id="KW-0808">Transferase</keyword>
<keyword evidence="2" id="KW-0012">Acyltransferase</keyword>
<dbReference type="EMBL" id="CP060010">
    <property type="protein sequence ID" value="QTN36286.1"/>
    <property type="molecule type" value="Genomic_DNA"/>
</dbReference>
<dbReference type="SUPFAM" id="SSF69593">
    <property type="entry name" value="Glycerol-3-phosphate (1)-acyltransferase"/>
    <property type="match status" value="1"/>
</dbReference>
<dbReference type="GO" id="GO:0016746">
    <property type="term" value="F:acyltransferase activity"/>
    <property type="evidence" value="ECO:0007669"/>
    <property type="project" value="UniProtKB-KW"/>
</dbReference>
<sequence length="296" mass="32516">MTTQNTEHPMDELLRARLRIPEGADLPLAILRGFLYSVDAILRTTTGQPFFALREAEEVLRDLKGKTGPALIDAMLARNGGTTLTAHGLENVPTEGPVIIGSTHPIGTFDFLAHAGALKDHRPDLKVVANREAERFLGKDGIIPVDFDRSDKVLTARQTRDGMVSHLRDGGAMLIFGSGKVPDMKDGLLKEPPWRPGITRMSKECDVPIIPASPDMRNSIHYYRTRKIARILSFNNAYIGREFASLRYSSELLSKLGGSYDLHYGPAVEPGTAPHVLQKIAEDLVPGLYQPIESAT</sequence>
<dbReference type="RefSeq" id="WP_209356988.1">
    <property type="nucleotide sequence ID" value="NZ_CP060010.1"/>
</dbReference>
<organism evidence="2 3">
    <name type="scientific">Cognatishimia activa</name>
    <dbReference type="NCBI Taxonomy" id="1715691"/>
    <lineage>
        <taxon>Bacteria</taxon>
        <taxon>Pseudomonadati</taxon>
        <taxon>Pseudomonadota</taxon>
        <taxon>Alphaproteobacteria</taxon>
        <taxon>Rhodobacterales</taxon>
        <taxon>Paracoccaceae</taxon>
        <taxon>Cognatishimia</taxon>
    </lineage>
</organism>
<evidence type="ECO:0000313" key="3">
    <source>
        <dbReference type="Proteomes" id="UP000665026"/>
    </source>
</evidence>
<accession>A0A975EQ76</accession>
<evidence type="ECO:0000259" key="1">
    <source>
        <dbReference type="Pfam" id="PF01553"/>
    </source>
</evidence>